<gene>
    <name evidence="1" type="ORF">HHH54_02760</name>
</gene>
<dbReference type="RefSeq" id="WP_198617311.1">
    <property type="nucleotide sequence ID" value="NZ_JABANU010000005.1"/>
</dbReference>
<sequence>MNMIEKITMLVYGNHGLSFRELQRRSGISHSTFAHIKKGDRKITGLTIGTGMRLSKLYDELERAGKLKKDDELIRQHSDQ</sequence>
<proteinExistence type="predicted"/>
<dbReference type="Proteomes" id="UP000751852">
    <property type="component" value="Unassembled WGS sequence"/>
</dbReference>
<evidence type="ECO:0000313" key="2">
    <source>
        <dbReference type="Proteomes" id="UP000751852"/>
    </source>
</evidence>
<keyword evidence="2" id="KW-1185">Reference proteome</keyword>
<protein>
    <recommendedName>
        <fullName evidence="3">XRE family transcriptional regulator</fullName>
    </recommendedName>
</protein>
<evidence type="ECO:0000313" key="1">
    <source>
        <dbReference type="EMBL" id="MBI5974518.1"/>
    </source>
</evidence>
<organism evidence="1 2">
    <name type="scientific">Staphylococcus canis</name>
    <dbReference type="NCBI Taxonomy" id="2724942"/>
    <lineage>
        <taxon>Bacteria</taxon>
        <taxon>Bacillati</taxon>
        <taxon>Bacillota</taxon>
        <taxon>Bacilli</taxon>
        <taxon>Bacillales</taxon>
        <taxon>Staphylococcaceae</taxon>
        <taxon>Staphylococcus</taxon>
    </lineage>
</organism>
<comment type="caution">
    <text evidence="1">The sequence shown here is derived from an EMBL/GenBank/DDBJ whole genome shotgun (WGS) entry which is preliminary data.</text>
</comment>
<evidence type="ECO:0008006" key="3">
    <source>
        <dbReference type="Google" id="ProtNLM"/>
    </source>
</evidence>
<reference evidence="1 2" key="1">
    <citation type="submission" date="2020-04" db="EMBL/GenBank/DDBJ databases">
        <title>Staphylococcus species from domestic dog.</title>
        <authorList>
            <person name="Paterson G.K."/>
        </authorList>
    </citation>
    <scope>NUCLEOTIDE SEQUENCE [LARGE SCALE GENOMIC DNA]</scope>
    <source>
        <strain evidence="1 2">H16/1A</strain>
    </source>
</reference>
<accession>A0ABS0T9R3</accession>
<name>A0ABS0T9R3_9STAP</name>
<dbReference type="EMBL" id="JABANU010000005">
    <property type="protein sequence ID" value="MBI5974518.1"/>
    <property type="molecule type" value="Genomic_DNA"/>
</dbReference>